<evidence type="ECO:0000313" key="2">
    <source>
        <dbReference type="Proteomes" id="UP001176883"/>
    </source>
</evidence>
<protein>
    <submittedName>
        <fullName evidence="1">Uncharacterized protein</fullName>
    </submittedName>
</protein>
<dbReference type="RefSeq" id="WP_303276983.1">
    <property type="nucleotide sequence ID" value="NZ_JAUOEK010000069.1"/>
</dbReference>
<evidence type="ECO:0000313" key="1">
    <source>
        <dbReference type="EMBL" id="MDO5969295.1"/>
    </source>
</evidence>
<dbReference type="Proteomes" id="UP001176883">
    <property type="component" value="Unassembled WGS sequence"/>
</dbReference>
<dbReference type="Pfam" id="PF21980">
    <property type="entry name" value="MksE"/>
    <property type="match status" value="1"/>
</dbReference>
<reference evidence="1" key="1">
    <citation type="submission" date="2023-07" db="EMBL/GenBank/DDBJ databases">
        <title>Two novel species in the genus Flavivirga.</title>
        <authorList>
            <person name="Kwon K."/>
        </authorList>
    </citation>
    <scope>NUCLEOTIDE SEQUENCE</scope>
    <source>
        <strain evidence="1">KCTC 52353</strain>
    </source>
</reference>
<comment type="caution">
    <text evidence="1">The sequence shown here is derived from an EMBL/GenBank/DDBJ whole genome shotgun (WGS) entry which is preliminary data.</text>
</comment>
<accession>A0ABT8W838</accession>
<dbReference type="InterPro" id="IPR053841">
    <property type="entry name" value="MksE"/>
</dbReference>
<keyword evidence="2" id="KW-1185">Reference proteome</keyword>
<organism evidence="1 2">
    <name type="scientific">Flavivirga aquimarina</name>
    <dbReference type="NCBI Taxonomy" id="2027862"/>
    <lineage>
        <taxon>Bacteria</taxon>
        <taxon>Pseudomonadati</taxon>
        <taxon>Bacteroidota</taxon>
        <taxon>Flavobacteriia</taxon>
        <taxon>Flavobacteriales</taxon>
        <taxon>Flavobacteriaceae</taxon>
        <taxon>Flavivirga</taxon>
    </lineage>
</organism>
<proteinExistence type="predicted"/>
<dbReference type="EMBL" id="JAUOEK010000069">
    <property type="protein sequence ID" value="MDO5969295.1"/>
    <property type="molecule type" value="Genomic_DNA"/>
</dbReference>
<sequence length="230" mass="27807">MENGYSSEITNSNSFTFLNHREVQKHFANLNIELLRGTHIDDGSHYHFTLLENYFNELKDYYLALYKLKLDKKTFENKTYYFLNFFLESKGVLSSNTRHKELTPIQIITAITLLNMYYEKQFEKYKVVSFLEIREKIEQSEFGHLYRKAFFKNPNKKAFSSTEWSRVRTNIKNVIIDFEQLGWVEKINILNENDFNFILKHSIHRFQLLYEYEISHLDEFLKNLKSEEDE</sequence>
<name>A0ABT8W838_9FLAO</name>
<gene>
    <name evidence="1" type="ORF">Q4Q35_05705</name>
</gene>